<keyword evidence="3" id="KW-1185">Reference proteome</keyword>
<dbReference type="PANTHER" id="PTHR22684">
    <property type="entry name" value="NULP1-RELATED"/>
    <property type="match status" value="1"/>
</dbReference>
<organism evidence="2 3">
    <name type="scientific">Patella caerulea</name>
    <name type="common">Rayed Mediterranean limpet</name>
    <dbReference type="NCBI Taxonomy" id="87958"/>
    <lineage>
        <taxon>Eukaryota</taxon>
        <taxon>Metazoa</taxon>
        <taxon>Spiralia</taxon>
        <taxon>Lophotrochozoa</taxon>
        <taxon>Mollusca</taxon>
        <taxon>Gastropoda</taxon>
        <taxon>Patellogastropoda</taxon>
        <taxon>Patelloidea</taxon>
        <taxon>Patellidae</taxon>
        <taxon>Patella</taxon>
    </lineage>
</organism>
<name>A0AAN8PX60_PATCE</name>
<sequence>MSTKALKRLQKEDPLQEILRKVGGEQQGESDDDEEDENETMGAPSASKSKKNKKKKSAQINRFELLNKSNNIDDITDADLEELIKEEEELLREENDLKGVDQTTEDTAIDKLEKEGIPEKNQKKKKKKKRKKGKENKPEATGIAGGNENGEVEDEIDASLREVNQLLGDIGTAGDYTTSQITYTMKALLSVEHKNLNPDNEMRRIFGSRVIQAEQRRNRIRQRIHQRTTKLAQPKDTWAPYSKTGLSMSLLENRRGYQYFDFDHNSAYQEVQFLFLDAVESLNPQSIVDLLHLHPYHIGGLIQSSEIFRMNEDMAAAAELIEKALYAFECAFHPLFSLTSGNCRLDYRKPENRGFFLCLYKHLLNVGQKGCYRTALELCKLLLSLDADDDPLCVLLCIDFYALRCEQYDFLIRLYQEWEAHRNLSQLPNFGFSIPLAKFHLANTDEDLEKADELLQKSLMMYPGVLMPMLDRCGITPDLSVTGHTFFQHSAQTSQTESLKQLITLYVQRTFSCWKEPEVISWLERNVKHVLDTVDSKQPCIEQYKQQRLRRYQGTPRNILRHIILSEIKDVTANLPQELANTPVLSYDPLPPVDSFETYQRPGRPTQAQEASNPVSLFLRSLLPNFNANEPVAPVDDEAAGGEGRNNLQQGVGALMNAMRDLLNNIRPVEAPVENRHNDGEGNADGLDEEWD</sequence>
<dbReference type="Proteomes" id="UP001347796">
    <property type="component" value="Unassembled WGS sequence"/>
</dbReference>
<feature type="compositionally biased region" description="Basic and acidic residues" evidence="1">
    <location>
        <begin position="9"/>
        <end position="23"/>
    </location>
</feature>
<comment type="caution">
    <text evidence="2">The sequence shown here is derived from an EMBL/GenBank/DDBJ whole genome shotgun (WGS) entry which is preliminary data.</text>
</comment>
<evidence type="ECO:0000313" key="3">
    <source>
        <dbReference type="Proteomes" id="UP001347796"/>
    </source>
</evidence>
<dbReference type="AlphaFoldDB" id="A0AAN8PX60"/>
<protein>
    <recommendedName>
        <fullName evidence="4">Transcription factor 25</fullName>
    </recommendedName>
</protein>
<feature type="region of interest" description="Disordered" evidence="1">
    <location>
        <begin position="1"/>
        <end position="75"/>
    </location>
</feature>
<proteinExistence type="predicted"/>
<dbReference type="EMBL" id="JAZGQO010000009">
    <property type="protein sequence ID" value="KAK6178485.1"/>
    <property type="molecule type" value="Genomic_DNA"/>
</dbReference>
<feature type="compositionally biased region" description="Basic residues" evidence="1">
    <location>
        <begin position="122"/>
        <end position="134"/>
    </location>
</feature>
<feature type="compositionally biased region" description="Acidic residues" evidence="1">
    <location>
        <begin position="28"/>
        <end position="39"/>
    </location>
</feature>
<gene>
    <name evidence="2" type="ORF">SNE40_013271</name>
</gene>
<evidence type="ECO:0000256" key="1">
    <source>
        <dbReference type="SAM" id="MobiDB-lite"/>
    </source>
</evidence>
<evidence type="ECO:0008006" key="4">
    <source>
        <dbReference type="Google" id="ProtNLM"/>
    </source>
</evidence>
<dbReference type="GO" id="GO:1990112">
    <property type="term" value="C:RQC complex"/>
    <property type="evidence" value="ECO:0007669"/>
    <property type="project" value="TreeGrafter"/>
</dbReference>
<feature type="region of interest" description="Disordered" evidence="1">
    <location>
        <begin position="94"/>
        <end position="151"/>
    </location>
</feature>
<dbReference type="PANTHER" id="PTHR22684:SF0">
    <property type="entry name" value="RIBOSOME QUALITY CONTROL COMPLEX SUBUNIT TCF25"/>
    <property type="match status" value="1"/>
</dbReference>
<feature type="region of interest" description="Disordered" evidence="1">
    <location>
        <begin position="670"/>
        <end position="692"/>
    </location>
</feature>
<accession>A0AAN8PX60</accession>
<feature type="compositionally biased region" description="Basic and acidic residues" evidence="1">
    <location>
        <begin position="108"/>
        <end position="121"/>
    </location>
</feature>
<dbReference type="InterPro" id="IPR006994">
    <property type="entry name" value="TCF25/Rqc1"/>
</dbReference>
<feature type="compositionally biased region" description="Basic residues" evidence="1">
    <location>
        <begin position="48"/>
        <end position="57"/>
    </location>
</feature>
<dbReference type="Pfam" id="PF04910">
    <property type="entry name" value="Tcf25"/>
    <property type="match status" value="1"/>
</dbReference>
<reference evidence="2 3" key="1">
    <citation type="submission" date="2024-01" db="EMBL/GenBank/DDBJ databases">
        <title>The genome of the rayed Mediterranean limpet Patella caerulea (Linnaeus, 1758).</title>
        <authorList>
            <person name="Anh-Thu Weber A."/>
            <person name="Halstead-Nussloch G."/>
        </authorList>
    </citation>
    <scope>NUCLEOTIDE SEQUENCE [LARGE SCALE GENOMIC DNA]</scope>
    <source>
        <strain evidence="2">AATW-2023a</strain>
        <tissue evidence="2">Whole specimen</tissue>
    </source>
</reference>
<evidence type="ECO:0000313" key="2">
    <source>
        <dbReference type="EMBL" id="KAK6178485.1"/>
    </source>
</evidence>